<comment type="caution">
    <text evidence="1">The sequence shown here is derived from an EMBL/GenBank/DDBJ whole genome shotgun (WGS) entry which is preliminary data.</text>
</comment>
<proteinExistence type="predicted"/>
<dbReference type="AlphaFoldDB" id="A0A0J8UF86"/>
<dbReference type="EMBL" id="LFOD01000003">
    <property type="protein sequence ID" value="KMV19587.1"/>
    <property type="molecule type" value="Genomic_DNA"/>
</dbReference>
<evidence type="ECO:0000313" key="2">
    <source>
        <dbReference type="Proteomes" id="UP000037594"/>
    </source>
</evidence>
<organism evidence="1 2">
    <name type="scientific">Mycolicibacterium conceptionense</name>
    <dbReference type="NCBI Taxonomy" id="451644"/>
    <lineage>
        <taxon>Bacteria</taxon>
        <taxon>Bacillati</taxon>
        <taxon>Actinomycetota</taxon>
        <taxon>Actinomycetes</taxon>
        <taxon>Mycobacteriales</taxon>
        <taxon>Mycobacteriaceae</taxon>
        <taxon>Mycolicibacterium</taxon>
    </lineage>
</organism>
<accession>A0A0J8UF86</accession>
<reference evidence="1 2" key="1">
    <citation type="submission" date="2015-06" db="EMBL/GenBank/DDBJ databases">
        <title>Genome sequence of Mycobacterium conceptionense strain MLE.</title>
        <authorList>
            <person name="Greninger A.L."/>
            <person name="Cunningham G."/>
            <person name="Chiu C.Y."/>
            <person name="Miller S."/>
        </authorList>
    </citation>
    <scope>NUCLEOTIDE SEQUENCE [LARGE SCALE GENOMIC DNA]</scope>
    <source>
        <strain evidence="1 2">MLE</strain>
    </source>
</reference>
<name>A0A0J8UF86_9MYCO</name>
<sequence>MLRLTIYTFQPSGHFTGRYVDFGDEVSEAVAAREAEVAAAEERYGVTRVEYSTALGDGYRIGDEKAEHALVILTTRSEETP</sequence>
<dbReference type="RefSeq" id="WP_048895523.1">
    <property type="nucleotide sequence ID" value="NZ_LFOD01000003.1"/>
</dbReference>
<dbReference type="PATRIC" id="fig|451644.5.peg.1194"/>
<gene>
    <name evidence="1" type="ORF">ACT17_05920</name>
</gene>
<evidence type="ECO:0000313" key="1">
    <source>
        <dbReference type="EMBL" id="KMV19587.1"/>
    </source>
</evidence>
<protein>
    <submittedName>
        <fullName evidence="1">Uncharacterized protein</fullName>
    </submittedName>
</protein>
<dbReference type="Proteomes" id="UP000037594">
    <property type="component" value="Unassembled WGS sequence"/>
</dbReference>